<dbReference type="AlphaFoldDB" id="A0A8T1NNQ2"/>
<organism evidence="2 3">
    <name type="scientific">Carya illinoinensis</name>
    <name type="common">Pecan</name>
    <dbReference type="NCBI Taxonomy" id="32201"/>
    <lineage>
        <taxon>Eukaryota</taxon>
        <taxon>Viridiplantae</taxon>
        <taxon>Streptophyta</taxon>
        <taxon>Embryophyta</taxon>
        <taxon>Tracheophyta</taxon>
        <taxon>Spermatophyta</taxon>
        <taxon>Magnoliopsida</taxon>
        <taxon>eudicotyledons</taxon>
        <taxon>Gunneridae</taxon>
        <taxon>Pentapetalae</taxon>
        <taxon>rosids</taxon>
        <taxon>fabids</taxon>
        <taxon>Fagales</taxon>
        <taxon>Juglandaceae</taxon>
        <taxon>Carya</taxon>
    </lineage>
</organism>
<feature type="signal peptide" evidence="1">
    <location>
        <begin position="1"/>
        <end position="21"/>
    </location>
</feature>
<name>A0A8T1NNQ2_CARIL</name>
<feature type="chain" id="PRO_5035811225" evidence="1">
    <location>
        <begin position="22"/>
        <end position="55"/>
    </location>
</feature>
<gene>
    <name evidence="2" type="ORF">CIPAW_13G015600</name>
</gene>
<sequence>MFDLSLMLILTSLGVKPVKQAEASFLTLRVLVGLLPINLRRKTSVTNSYGISSTS</sequence>
<evidence type="ECO:0000313" key="3">
    <source>
        <dbReference type="Proteomes" id="UP000811609"/>
    </source>
</evidence>
<evidence type="ECO:0000256" key="1">
    <source>
        <dbReference type="SAM" id="SignalP"/>
    </source>
</evidence>
<dbReference type="EMBL" id="CM031821">
    <property type="protein sequence ID" value="KAG6630410.1"/>
    <property type="molecule type" value="Genomic_DNA"/>
</dbReference>
<keyword evidence="1" id="KW-0732">Signal</keyword>
<proteinExistence type="predicted"/>
<accession>A0A8T1NNQ2</accession>
<keyword evidence="3" id="KW-1185">Reference proteome</keyword>
<comment type="caution">
    <text evidence="2">The sequence shown here is derived from an EMBL/GenBank/DDBJ whole genome shotgun (WGS) entry which is preliminary data.</text>
</comment>
<evidence type="ECO:0000313" key="2">
    <source>
        <dbReference type="EMBL" id="KAG6630410.1"/>
    </source>
</evidence>
<dbReference type="Proteomes" id="UP000811609">
    <property type="component" value="Chromosome 13"/>
</dbReference>
<protein>
    <submittedName>
        <fullName evidence="2">Uncharacterized protein</fullName>
    </submittedName>
</protein>
<reference evidence="2" key="1">
    <citation type="submission" date="2020-12" db="EMBL/GenBank/DDBJ databases">
        <title>WGS assembly of Carya illinoinensis cv. Pawnee.</title>
        <authorList>
            <person name="Platts A."/>
            <person name="Shu S."/>
            <person name="Wright S."/>
            <person name="Barry K."/>
            <person name="Edger P."/>
            <person name="Pires J.C."/>
            <person name="Schmutz J."/>
        </authorList>
    </citation>
    <scope>NUCLEOTIDE SEQUENCE</scope>
    <source>
        <tissue evidence="2">Leaf</tissue>
    </source>
</reference>